<keyword evidence="1" id="KW-0472">Membrane</keyword>
<protein>
    <submittedName>
        <fullName evidence="2">Uncharacterized protein</fullName>
    </submittedName>
</protein>
<evidence type="ECO:0000256" key="1">
    <source>
        <dbReference type="SAM" id="Phobius"/>
    </source>
</evidence>
<keyword evidence="3" id="KW-1185">Reference proteome</keyword>
<dbReference type="RefSeq" id="WP_352063864.1">
    <property type="nucleotide sequence ID" value="NZ_JBEPAZ010000013.1"/>
</dbReference>
<evidence type="ECO:0000313" key="2">
    <source>
        <dbReference type="EMBL" id="MER6429544.1"/>
    </source>
</evidence>
<reference evidence="2 3" key="1">
    <citation type="submission" date="2024-06" db="EMBL/GenBank/DDBJ databases">
        <title>The Natural Products Discovery Center: Release of the First 8490 Sequenced Strains for Exploring Actinobacteria Biosynthetic Diversity.</title>
        <authorList>
            <person name="Kalkreuter E."/>
            <person name="Kautsar S.A."/>
            <person name="Yang D."/>
            <person name="Bader C.D."/>
            <person name="Teijaro C.N."/>
            <person name="Fluegel L."/>
            <person name="Davis C.M."/>
            <person name="Simpson J.R."/>
            <person name="Lauterbach L."/>
            <person name="Steele A.D."/>
            <person name="Gui C."/>
            <person name="Meng S."/>
            <person name="Li G."/>
            <person name="Viehrig K."/>
            <person name="Ye F."/>
            <person name="Su P."/>
            <person name="Kiefer A.F."/>
            <person name="Nichols A."/>
            <person name="Cepeda A.J."/>
            <person name="Yan W."/>
            <person name="Fan B."/>
            <person name="Jiang Y."/>
            <person name="Adhikari A."/>
            <person name="Zheng C.-J."/>
            <person name="Schuster L."/>
            <person name="Cowan T.M."/>
            <person name="Smanski M.J."/>
            <person name="Chevrette M.G."/>
            <person name="De Carvalho L.P.S."/>
            <person name="Shen B."/>
        </authorList>
    </citation>
    <scope>NUCLEOTIDE SEQUENCE [LARGE SCALE GENOMIC DNA]</scope>
    <source>
        <strain evidence="2 3">NPDC001166</strain>
    </source>
</reference>
<organism evidence="2 3">
    <name type="scientific">Streptomyces sp. 900105245</name>
    <dbReference type="NCBI Taxonomy" id="3154379"/>
    <lineage>
        <taxon>Bacteria</taxon>
        <taxon>Bacillati</taxon>
        <taxon>Actinomycetota</taxon>
        <taxon>Actinomycetes</taxon>
        <taxon>Kitasatosporales</taxon>
        <taxon>Streptomycetaceae</taxon>
        <taxon>Streptomyces</taxon>
    </lineage>
</organism>
<dbReference type="EMBL" id="JBEPAZ010000013">
    <property type="protein sequence ID" value="MER6429544.1"/>
    <property type="molecule type" value="Genomic_DNA"/>
</dbReference>
<comment type="caution">
    <text evidence="2">The sequence shown here is derived from an EMBL/GenBank/DDBJ whole genome shotgun (WGS) entry which is preliminary data.</text>
</comment>
<sequence>MDPPRRAAPAHTGVTRLPLWLVPGHEALAAVTGLAAWTAQVVSGVRSSAWAVCAVVLIVAAFGFMTLLCRLPSSGRHSQGGAAADRHFPPTAVVAHGATAGVYDRAQPPMSEDATVR</sequence>
<evidence type="ECO:0000313" key="3">
    <source>
        <dbReference type="Proteomes" id="UP001470023"/>
    </source>
</evidence>
<keyword evidence="1" id="KW-1133">Transmembrane helix</keyword>
<accession>A0ABV1U775</accession>
<gene>
    <name evidence="2" type="ORF">ABT272_17635</name>
</gene>
<dbReference type="Proteomes" id="UP001470023">
    <property type="component" value="Unassembled WGS sequence"/>
</dbReference>
<proteinExistence type="predicted"/>
<keyword evidence="1" id="KW-0812">Transmembrane</keyword>
<name>A0ABV1U775_9ACTN</name>
<feature type="transmembrane region" description="Helical" evidence="1">
    <location>
        <begin position="49"/>
        <end position="69"/>
    </location>
</feature>